<evidence type="ECO:0000313" key="1">
    <source>
        <dbReference type="EMBL" id="BCA97095.1"/>
    </source>
</evidence>
<dbReference type="KEGG" id="lant:TUM19329_34560"/>
<sequence>MFKLSIDINLQEKKTKTGNKNGIRSINCQGKTNRKKGNVVDLFVKVPSKSKMATVSILS</sequence>
<protein>
    <submittedName>
        <fullName evidence="1">Uncharacterized protein</fullName>
    </submittedName>
</protein>
<gene>
    <name evidence="1" type="ORF">TUM19329_34560</name>
</gene>
<dbReference type="EMBL" id="AP022839">
    <property type="protein sequence ID" value="BCA97095.1"/>
    <property type="molecule type" value="Genomic_DNA"/>
</dbReference>
<proteinExistence type="predicted"/>
<dbReference type="Proteomes" id="UP000502894">
    <property type="component" value="Chromosome"/>
</dbReference>
<evidence type="ECO:0000313" key="2">
    <source>
        <dbReference type="Proteomes" id="UP000502894"/>
    </source>
</evidence>
<dbReference type="AlphaFoldDB" id="A0A6F8T8T3"/>
<reference evidence="1" key="1">
    <citation type="journal article" date="2020" name="Microbiol. Resour. Announc.">
        <title>Complete Genome Sequence of Novel Psychrotolerant Legionella Strain TUM19329, Isolated from Antarctic Lake Sediment.</title>
        <authorList>
            <person name="Shimada S."/>
            <person name="Nakai R."/>
            <person name="Aoki K."/>
            <person name="Shimoeda N."/>
            <person name="Ohno G."/>
            <person name="Miyazaki Y."/>
            <person name="Kudoh S."/>
            <person name="Imura S."/>
            <person name="Watanabe K."/>
            <person name="Ishii Y."/>
            <person name="Tateda K."/>
        </authorList>
    </citation>
    <scope>NUCLEOTIDE SEQUENCE [LARGE SCALE GENOMIC DNA]</scope>
    <source>
        <strain evidence="1">TUM19329</strain>
    </source>
</reference>
<accession>A0A6F8T8T3</accession>
<keyword evidence="2" id="KW-1185">Reference proteome</keyword>
<name>A0A6F8T8T3_9GAMM</name>
<organism evidence="1 2">
    <name type="scientific">Legionella antarctica</name>
    <dbReference type="NCBI Taxonomy" id="2708020"/>
    <lineage>
        <taxon>Bacteria</taxon>
        <taxon>Pseudomonadati</taxon>
        <taxon>Pseudomonadota</taxon>
        <taxon>Gammaproteobacteria</taxon>
        <taxon>Legionellales</taxon>
        <taxon>Legionellaceae</taxon>
        <taxon>Legionella</taxon>
    </lineage>
</organism>